<evidence type="ECO:0000313" key="1">
    <source>
        <dbReference type="EMBL" id="MBB3974114.1"/>
    </source>
</evidence>
<evidence type="ECO:0000313" key="2">
    <source>
        <dbReference type="Proteomes" id="UP000528964"/>
    </source>
</evidence>
<protein>
    <recommendedName>
        <fullName evidence="3">Site-specific integrase</fullName>
    </recommendedName>
</protein>
<comment type="caution">
    <text evidence="1">The sequence shown here is derived from an EMBL/GenBank/DDBJ whole genome shotgun (WGS) entry which is preliminary data.</text>
</comment>
<proteinExistence type="predicted"/>
<accession>A0A7W6D8C0</accession>
<reference evidence="1 2" key="1">
    <citation type="submission" date="2020-08" db="EMBL/GenBank/DDBJ databases">
        <title>Genomic Encyclopedia of Type Strains, Phase IV (KMG-IV): sequencing the most valuable type-strain genomes for metagenomic binning, comparative biology and taxonomic classification.</title>
        <authorList>
            <person name="Goeker M."/>
        </authorList>
    </citation>
    <scope>NUCLEOTIDE SEQUENCE [LARGE SCALE GENOMIC DNA]</scope>
    <source>
        <strain evidence="1 2">DSM 25481</strain>
    </source>
</reference>
<keyword evidence="2" id="KW-1185">Reference proteome</keyword>
<dbReference type="EMBL" id="JACIDR010000004">
    <property type="protein sequence ID" value="MBB3974114.1"/>
    <property type="molecule type" value="Genomic_DNA"/>
</dbReference>
<dbReference type="RefSeq" id="WP_183395956.1">
    <property type="nucleotide sequence ID" value="NZ_JACIDR010000004.1"/>
</dbReference>
<name>A0A7W6D8C0_9HYPH</name>
<dbReference type="AlphaFoldDB" id="A0A7W6D8C0"/>
<evidence type="ECO:0008006" key="3">
    <source>
        <dbReference type="Google" id="ProtNLM"/>
    </source>
</evidence>
<sequence>MANITKYRGRWVAQVRRKGIAPRGKSFDTKADAEKWARQLEAEVDRCGTLPDARVAASTTVAQIIKRYQQEITPLKRSAKSEHQRLNALLRRPIVYRTLTLLSVFGHSLRRVCAPSLDLTDFKPPRSGSDPRSP</sequence>
<dbReference type="Proteomes" id="UP000528964">
    <property type="component" value="Unassembled WGS sequence"/>
</dbReference>
<organism evidence="1 2">
    <name type="scientific">Hansschlegelia beijingensis</name>
    <dbReference type="NCBI Taxonomy" id="1133344"/>
    <lineage>
        <taxon>Bacteria</taxon>
        <taxon>Pseudomonadati</taxon>
        <taxon>Pseudomonadota</taxon>
        <taxon>Alphaproteobacteria</taxon>
        <taxon>Hyphomicrobiales</taxon>
        <taxon>Methylopilaceae</taxon>
        <taxon>Hansschlegelia</taxon>
    </lineage>
</organism>
<gene>
    <name evidence="1" type="ORF">GGR24_002791</name>
</gene>